<evidence type="ECO:0000256" key="9">
    <source>
        <dbReference type="RuleBase" id="RU000489"/>
    </source>
</evidence>
<evidence type="ECO:0000256" key="3">
    <source>
        <dbReference type="ARBA" id="ARBA00022729"/>
    </source>
</evidence>
<comment type="caution">
    <text evidence="15">The sequence shown here is derived from an EMBL/GenBank/DDBJ whole genome shotgun (WGS) entry which is preliminary data.</text>
</comment>
<dbReference type="PROSITE" id="PS51910">
    <property type="entry name" value="GH18_2"/>
    <property type="match status" value="1"/>
</dbReference>
<evidence type="ECO:0000256" key="5">
    <source>
        <dbReference type="ARBA" id="ARBA00023024"/>
    </source>
</evidence>
<dbReference type="InterPro" id="IPR001223">
    <property type="entry name" value="Glyco_hydro18_cat"/>
</dbReference>
<evidence type="ECO:0000256" key="2">
    <source>
        <dbReference type="ARBA" id="ARBA00012729"/>
    </source>
</evidence>
<dbReference type="PANTHER" id="PTHR45708:SF49">
    <property type="entry name" value="ENDOCHITINASE"/>
    <property type="match status" value="1"/>
</dbReference>
<evidence type="ECO:0000259" key="14">
    <source>
        <dbReference type="PROSITE" id="PS51910"/>
    </source>
</evidence>
<dbReference type="OrthoDB" id="6020543at2759"/>
<feature type="domain" description="CBM1" evidence="13">
    <location>
        <begin position="354"/>
        <end position="390"/>
    </location>
</feature>
<dbReference type="Pfam" id="PF00704">
    <property type="entry name" value="Glyco_hydro_18"/>
    <property type="match status" value="1"/>
</dbReference>
<dbReference type="Gene3D" id="3.20.20.80">
    <property type="entry name" value="Glycosidases"/>
    <property type="match status" value="1"/>
</dbReference>
<dbReference type="EMBL" id="PQXN01000440">
    <property type="protein sequence ID" value="TGO44933.1"/>
    <property type="molecule type" value="Genomic_DNA"/>
</dbReference>
<dbReference type="SUPFAM" id="SSF57180">
    <property type="entry name" value="Cellulose-binding domain"/>
    <property type="match status" value="1"/>
</dbReference>
<name>A0A4Z1HIK2_9HELO</name>
<keyword evidence="7 9" id="KW-0326">Glycosidase</keyword>
<evidence type="ECO:0000259" key="13">
    <source>
        <dbReference type="PROSITE" id="PS51164"/>
    </source>
</evidence>
<dbReference type="GO" id="GO:0030248">
    <property type="term" value="F:cellulose binding"/>
    <property type="evidence" value="ECO:0007669"/>
    <property type="project" value="InterPro"/>
</dbReference>
<dbReference type="EC" id="3.2.1.14" evidence="2"/>
<evidence type="ECO:0000313" key="15">
    <source>
        <dbReference type="EMBL" id="TGO44933.1"/>
    </source>
</evidence>
<dbReference type="PANTHER" id="PTHR45708">
    <property type="entry name" value="ENDOCHITINASE"/>
    <property type="match status" value="1"/>
</dbReference>
<dbReference type="SUPFAM" id="SSF51445">
    <property type="entry name" value="(Trans)glycosidases"/>
    <property type="match status" value="1"/>
</dbReference>
<gene>
    <name evidence="15" type="ORF">BCON_0442g00050</name>
</gene>
<organism evidence="15 16">
    <name type="scientific">Botryotinia convoluta</name>
    <dbReference type="NCBI Taxonomy" id="54673"/>
    <lineage>
        <taxon>Eukaryota</taxon>
        <taxon>Fungi</taxon>
        <taxon>Dikarya</taxon>
        <taxon>Ascomycota</taxon>
        <taxon>Pezizomycotina</taxon>
        <taxon>Leotiomycetes</taxon>
        <taxon>Helotiales</taxon>
        <taxon>Sclerotiniaceae</taxon>
        <taxon>Botryotinia</taxon>
    </lineage>
</organism>
<dbReference type="GO" id="GO:0006032">
    <property type="term" value="P:chitin catabolic process"/>
    <property type="evidence" value="ECO:0007669"/>
    <property type="project" value="UniProtKB-KW"/>
</dbReference>
<keyword evidence="5" id="KW-0146">Chitin degradation</keyword>
<evidence type="ECO:0000256" key="11">
    <source>
        <dbReference type="SAM" id="MobiDB-lite"/>
    </source>
</evidence>
<evidence type="ECO:0000256" key="1">
    <source>
        <dbReference type="ARBA" id="ARBA00000822"/>
    </source>
</evidence>
<evidence type="ECO:0000256" key="8">
    <source>
        <dbReference type="ARBA" id="ARBA00023326"/>
    </source>
</evidence>
<keyword evidence="8" id="KW-0624">Polysaccharide degradation</keyword>
<dbReference type="InterPro" id="IPR050542">
    <property type="entry name" value="Glycosyl_Hydrlase18_Chitinase"/>
</dbReference>
<evidence type="ECO:0000256" key="12">
    <source>
        <dbReference type="SAM" id="SignalP"/>
    </source>
</evidence>
<evidence type="ECO:0000256" key="6">
    <source>
        <dbReference type="ARBA" id="ARBA00023277"/>
    </source>
</evidence>
<dbReference type="PROSITE" id="PS51164">
    <property type="entry name" value="CBM1_2"/>
    <property type="match status" value="1"/>
</dbReference>
<evidence type="ECO:0000256" key="4">
    <source>
        <dbReference type="ARBA" id="ARBA00022801"/>
    </source>
</evidence>
<dbReference type="Proteomes" id="UP000297527">
    <property type="component" value="Unassembled WGS sequence"/>
</dbReference>
<keyword evidence="6" id="KW-0119">Carbohydrate metabolism</keyword>
<reference evidence="15 16" key="1">
    <citation type="submission" date="2017-12" db="EMBL/GenBank/DDBJ databases">
        <title>Comparative genomics of Botrytis spp.</title>
        <authorList>
            <person name="Valero-Jimenez C.A."/>
            <person name="Tapia P."/>
            <person name="Veloso J."/>
            <person name="Silva-Moreno E."/>
            <person name="Staats M."/>
            <person name="Valdes J.H."/>
            <person name="Van Kan J.A.L."/>
        </authorList>
    </citation>
    <scope>NUCLEOTIDE SEQUENCE [LARGE SCALE GENOMIC DNA]</scope>
    <source>
        <strain evidence="15 16">MUCL11595</strain>
    </source>
</reference>
<sequence length="392" mass="40820">MPSLSALAPLAGFIASIPSAMAGFDPTSQSNVAIIPLAFLSSINTPVLNFANQGDPCTVISGSTLFYCSELEADITTCQETYGKTILLSVGGATYTEGGFTSTQAATTAANNLWSWFGPDTSGDIRPFGTAVIDGFDFDFESTVSNMPVFGNQLRSLMNTDKNKTWLLSAAPQCPYPDAADGPMLAGTVSFDIVWVQFYNNYCGVQSFVSGVSTQNNFNFDTWDNWAKTVSLNPNVKVMLGIPSNTGAGAGYTSGAALASVIAYSKSFSSFGGVMMWDMSQLYANTGFLDAVNADLGKPAVTVPVTTSTSTITSTSTSKSSITSTTTSATTTAPGSTLTTITTTSASPTSTGGSLANEWNQCGGQGWTGATNCVPGTTCVAYSIWYSQCNPN</sequence>
<feature type="signal peptide" evidence="12">
    <location>
        <begin position="1"/>
        <end position="22"/>
    </location>
</feature>
<dbReference type="AlphaFoldDB" id="A0A4Z1HIK2"/>
<comment type="similarity">
    <text evidence="10">Belongs to the glycosyl hydrolase 18 family.</text>
</comment>
<dbReference type="SMART" id="SM00236">
    <property type="entry name" value="fCBD"/>
    <property type="match status" value="1"/>
</dbReference>
<dbReference type="InterPro" id="IPR000254">
    <property type="entry name" value="CBD"/>
</dbReference>
<evidence type="ECO:0000256" key="7">
    <source>
        <dbReference type="ARBA" id="ARBA00023295"/>
    </source>
</evidence>
<comment type="catalytic activity">
    <reaction evidence="1">
        <text>Random endo-hydrolysis of N-acetyl-beta-D-glucosaminide (1-&gt;4)-beta-linkages in chitin and chitodextrins.</text>
        <dbReference type="EC" id="3.2.1.14"/>
    </reaction>
</comment>
<dbReference type="GO" id="GO:0008843">
    <property type="term" value="F:endochitinase activity"/>
    <property type="evidence" value="ECO:0007669"/>
    <property type="project" value="UniProtKB-EC"/>
</dbReference>
<accession>A0A4Z1HIK2</accession>
<feature type="domain" description="GH18" evidence="14">
    <location>
        <begin position="8"/>
        <end position="299"/>
    </location>
</feature>
<feature type="chain" id="PRO_5021406434" description="chitinase" evidence="12">
    <location>
        <begin position="23"/>
        <end position="392"/>
    </location>
</feature>
<dbReference type="InterPro" id="IPR035971">
    <property type="entry name" value="CBD_sf"/>
</dbReference>
<dbReference type="PROSITE" id="PS01095">
    <property type="entry name" value="GH18_1"/>
    <property type="match status" value="1"/>
</dbReference>
<proteinExistence type="inferred from homology"/>
<evidence type="ECO:0000256" key="10">
    <source>
        <dbReference type="RuleBase" id="RU004453"/>
    </source>
</evidence>
<protein>
    <recommendedName>
        <fullName evidence="2">chitinase</fullName>
        <ecNumber evidence="2">3.2.1.14</ecNumber>
    </recommendedName>
</protein>
<dbReference type="GO" id="GO:0000272">
    <property type="term" value="P:polysaccharide catabolic process"/>
    <property type="evidence" value="ECO:0007669"/>
    <property type="project" value="UniProtKB-KW"/>
</dbReference>
<dbReference type="GO" id="GO:0005576">
    <property type="term" value="C:extracellular region"/>
    <property type="evidence" value="ECO:0007669"/>
    <property type="project" value="InterPro"/>
</dbReference>
<dbReference type="InterPro" id="IPR017853">
    <property type="entry name" value="GH"/>
</dbReference>
<evidence type="ECO:0000313" key="16">
    <source>
        <dbReference type="Proteomes" id="UP000297527"/>
    </source>
</evidence>
<dbReference type="PROSITE" id="PS00562">
    <property type="entry name" value="CBM1_1"/>
    <property type="match status" value="1"/>
</dbReference>
<keyword evidence="4 9" id="KW-0378">Hydrolase</keyword>
<dbReference type="Pfam" id="PF00734">
    <property type="entry name" value="CBM_1"/>
    <property type="match status" value="1"/>
</dbReference>
<dbReference type="InterPro" id="IPR001579">
    <property type="entry name" value="Glyco_hydro_18_chit_AS"/>
</dbReference>
<keyword evidence="16" id="KW-1185">Reference proteome</keyword>
<keyword evidence="3 12" id="KW-0732">Signal</keyword>
<feature type="region of interest" description="Disordered" evidence="11">
    <location>
        <begin position="314"/>
        <end position="352"/>
    </location>
</feature>